<evidence type="ECO:0000313" key="1">
    <source>
        <dbReference type="EMBL" id="POM81170.1"/>
    </source>
</evidence>
<name>A0A2P4YTM4_9STRA</name>
<evidence type="ECO:0000313" key="2">
    <source>
        <dbReference type="Proteomes" id="UP000237271"/>
    </source>
</evidence>
<accession>A0A2P4YTM4</accession>
<keyword evidence="2" id="KW-1185">Reference proteome</keyword>
<reference evidence="1 2" key="1">
    <citation type="journal article" date="2017" name="Genome Biol. Evol.">
        <title>Phytophthora megakarya and P. palmivora, closely related causal agents of cacao black pod rot, underwent increases in genome sizes and gene numbers by different mechanisms.</title>
        <authorList>
            <person name="Ali S.S."/>
            <person name="Shao J."/>
            <person name="Lary D.J."/>
            <person name="Kronmiller B."/>
            <person name="Shen D."/>
            <person name="Strem M.D."/>
            <person name="Amoako-Attah I."/>
            <person name="Akrofi A.Y."/>
            <person name="Begoude B.A."/>
            <person name="Ten Hoopen G.M."/>
            <person name="Coulibaly K."/>
            <person name="Kebe B.I."/>
            <person name="Melnick R.L."/>
            <person name="Guiltinan M.J."/>
            <person name="Tyler B.M."/>
            <person name="Meinhardt L.W."/>
            <person name="Bailey B.A."/>
        </authorList>
    </citation>
    <scope>NUCLEOTIDE SEQUENCE [LARGE SCALE GENOMIC DNA]</scope>
    <source>
        <strain evidence="2">sbr112.9</strain>
    </source>
</reference>
<dbReference type="AlphaFoldDB" id="A0A2P4YTM4"/>
<dbReference type="EMBL" id="NCKW01000150">
    <property type="protein sequence ID" value="POM81170.1"/>
    <property type="molecule type" value="Genomic_DNA"/>
</dbReference>
<comment type="caution">
    <text evidence="1">The sequence shown here is derived from an EMBL/GenBank/DDBJ whole genome shotgun (WGS) entry which is preliminary data.</text>
</comment>
<gene>
    <name evidence="1" type="ORF">PHPALM_904</name>
</gene>
<sequence length="112" mass="13087">MVTARVGRVTVRSVRPQIVPRWQIEKLPWFVRGRVSGKNWDLEALTISMPSEKNEEVIRRLGDLGVLNRHEITFKSLLAALATMLLVFERRCISFNAWQHCQEENHESVTFR</sequence>
<organism evidence="1 2">
    <name type="scientific">Phytophthora palmivora</name>
    <dbReference type="NCBI Taxonomy" id="4796"/>
    <lineage>
        <taxon>Eukaryota</taxon>
        <taxon>Sar</taxon>
        <taxon>Stramenopiles</taxon>
        <taxon>Oomycota</taxon>
        <taxon>Peronosporomycetes</taxon>
        <taxon>Peronosporales</taxon>
        <taxon>Peronosporaceae</taxon>
        <taxon>Phytophthora</taxon>
    </lineage>
</organism>
<protein>
    <submittedName>
        <fullName evidence="1">Uncharacterized protein</fullName>
    </submittedName>
</protein>
<dbReference type="Proteomes" id="UP000237271">
    <property type="component" value="Unassembled WGS sequence"/>
</dbReference>
<proteinExistence type="predicted"/>